<dbReference type="AlphaFoldDB" id="X1FZD0"/>
<gene>
    <name evidence="1" type="ORF">S03H2_13056</name>
</gene>
<organism evidence="1">
    <name type="scientific">marine sediment metagenome</name>
    <dbReference type="NCBI Taxonomy" id="412755"/>
    <lineage>
        <taxon>unclassified sequences</taxon>
        <taxon>metagenomes</taxon>
        <taxon>ecological metagenomes</taxon>
    </lineage>
</organism>
<evidence type="ECO:0000313" key="1">
    <source>
        <dbReference type="EMBL" id="GAH34699.1"/>
    </source>
</evidence>
<proteinExistence type="predicted"/>
<name>X1FZD0_9ZZZZ</name>
<reference evidence="1" key="1">
    <citation type="journal article" date="2014" name="Front. Microbiol.">
        <title>High frequency of phylogenetically diverse reductive dehalogenase-homologous genes in deep subseafloor sedimentary metagenomes.</title>
        <authorList>
            <person name="Kawai M."/>
            <person name="Futagami T."/>
            <person name="Toyoda A."/>
            <person name="Takaki Y."/>
            <person name="Nishi S."/>
            <person name="Hori S."/>
            <person name="Arai W."/>
            <person name="Tsubouchi T."/>
            <person name="Morono Y."/>
            <person name="Uchiyama I."/>
            <person name="Ito T."/>
            <person name="Fujiyama A."/>
            <person name="Inagaki F."/>
            <person name="Takami H."/>
        </authorList>
    </citation>
    <scope>NUCLEOTIDE SEQUENCE</scope>
    <source>
        <strain evidence="1">Expedition CK06-06</strain>
    </source>
</reference>
<comment type="caution">
    <text evidence="1">The sequence shown here is derived from an EMBL/GenBank/DDBJ whole genome shotgun (WGS) entry which is preliminary data.</text>
</comment>
<sequence>MLAMVKLRSPLFSFSASGSFADQITFLDIGGVPYAKTKQKKPVSRSKGQDTLRSLFKEASVLAKDLTDDEKLYYASLDPDSAACPWWNNFIGCYINKAL</sequence>
<protein>
    <submittedName>
        <fullName evidence="1">Uncharacterized protein</fullName>
    </submittedName>
</protein>
<accession>X1FZD0</accession>
<feature type="non-terminal residue" evidence="1">
    <location>
        <position position="99"/>
    </location>
</feature>
<dbReference type="EMBL" id="BARU01006634">
    <property type="protein sequence ID" value="GAH34699.1"/>
    <property type="molecule type" value="Genomic_DNA"/>
</dbReference>